<dbReference type="AlphaFoldDB" id="A0A6M0S9I1"/>
<dbReference type="EMBL" id="QZCE01000002">
    <property type="protein sequence ID" value="NEZ64412.1"/>
    <property type="molecule type" value="Genomic_DNA"/>
</dbReference>
<dbReference type="Proteomes" id="UP000473574">
    <property type="component" value="Unassembled WGS sequence"/>
</dbReference>
<proteinExistence type="predicted"/>
<evidence type="ECO:0008006" key="3">
    <source>
        <dbReference type="Google" id="ProtNLM"/>
    </source>
</evidence>
<evidence type="ECO:0000313" key="1">
    <source>
        <dbReference type="EMBL" id="NEZ64412.1"/>
    </source>
</evidence>
<protein>
    <recommendedName>
        <fullName evidence="3">Ribbon-helix-helix protein CopG domain-containing protein</fullName>
    </recommendedName>
</protein>
<sequence length="72" mass="8013">MSSNLVRYKVSTKISVATDKARLVAYCDHATKKKLERLAALRFRSLSNLVESVLAAEIARAEESGELKDECQ</sequence>
<accession>A0A6M0S9I1</accession>
<comment type="caution">
    <text evidence="1">The sequence shown here is derived from an EMBL/GenBank/DDBJ whole genome shotgun (WGS) entry which is preliminary data.</text>
</comment>
<organism evidence="1 2">
    <name type="scientific">Adonisia turfae CCMR0082</name>
    <dbReference type="NCBI Taxonomy" id="2304604"/>
    <lineage>
        <taxon>Bacteria</taxon>
        <taxon>Bacillati</taxon>
        <taxon>Cyanobacteriota</taxon>
        <taxon>Adonisia</taxon>
        <taxon>Adonisia turfae</taxon>
    </lineage>
</organism>
<gene>
    <name evidence="1" type="ORF">D0962_16715</name>
</gene>
<reference evidence="1 2" key="1">
    <citation type="journal article" date="2020" name="Microb. Ecol.">
        <title>Ecogenomics of the Marine Benthic Filamentous Cyanobacterium Adonisia.</title>
        <authorList>
            <person name="Walter J.M."/>
            <person name="Coutinho F.H."/>
            <person name="Leomil L."/>
            <person name="Hargreaves P.I."/>
            <person name="Campeao M.E."/>
            <person name="Vieira V.V."/>
            <person name="Silva B.S."/>
            <person name="Fistarol G.O."/>
            <person name="Salomon P.S."/>
            <person name="Sawabe T."/>
            <person name="Mino S."/>
            <person name="Hosokawa M."/>
            <person name="Miyashita H."/>
            <person name="Maruyama F."/>
            <person name="van Verk M.C."/>
            <person name="Dutilh B.E."/>
            <person name="Thompson C.C."/>
            <person name="Thompson F.L."/>
        </authorList>
    </citation>
    <scope>NUCLEOTIDE SEQUENCE [LARGE SCALE GENOMIC DNA]</scope>
    <source>
        <strain evidence="1 2">CCMR0082</strain>
    </source>
</reference>
<evidence type="ECO:0000313" key="2">
    <source>
        <dbReference type="Proteomes" id="UP000473574"/>
    </source>
</evidence>
<name>A0A6M0S9I1_9CYAN</name>